<name>A0A0V8J4Q1_9BACL</name>
<keyword evidence="2" id="KW-1185">Reference proteome</keyword>
<evidence type="ECO:0000313" key="1">
    <source>
        <dbReference type="EMBL" id="KSU81914.1"/>
    </source>
</evidence>
<dbReference type="EMBL" id="LNQN01000005">
    <property type="protein sequence ID" value="KSU81914.1"/>
    <property type="molecule type" value="Genomic_DNA"/>
</dbReference>
<evidence type="ECO:0000313" key="2">
    <source>
        <dbReference type="Proteomes" id="UP000054099"/>
    </source>
</evidence>
<gene>
    <name evidence="1" type="ORF">AS030_16645</name>
</gene>
<dbReference type="Pfam" id="PF11148">
    <property type="entry name" value="DUF2922"/>
    <property type="match status" value="1"/>
</dbReference>
<proteinExistence type="predicted"/>
<accession>A0A0V8J4Q1</accession>
<dbReference type="AlphaFoldDB" id="A0A0V8J4Q1"/>
<reference evidence="1 2" key="1">
    <citation type="journal article" date="2014" name="Antonie Van Leeuwenhoek">
        <title>Fictibacillus enclensis sp. nov., isolated from marine sediment.</title>
        <authorList>
            <person name="Dastager S.G."/>
            <person name="Mawlankar R."/>
            <person name="Srinivasan K."/>
            <person name="Tang S.K."/>
            <person name="Lee J.C."/>
            <person name="Ramana V.V."/>
            <person name="Shouche Y.S."/>
        </authorList>
    </citation>
    <scope>NUCLEOTIDE SEQUENCE [LARGE SCALE GENOMIC DNA]</scope>
    <source>
        <strain evidence="1 2">NIO-1003</strain>
    </source>
</reference>
<sequence>MAKTLELQFINEQDKTVTISLDSPAEPVDTAAVKAAMDAVIAQNIFVSTGGDFVKKKGARLTDRSTSDIVLP</sequence>
<protein>
    <recommendedName>
        <fullName evidence="3">DUF2922 domain-containing protein</fullName>
    </recommendedName>
</protein>
<dbReference type="RefSeq" id="WP_061973682.1">
    <property type="nucleotide sequence ID" value="NZ_FMAV01000003.1"/>
</dbReference>
<evidence type="ECO:0008006" key="3">
    <source>
        <dbReference type="Google" id="ProtNLM"/>
    </source>
</evidence>
<organism evidence="1 2">
    <name type="scientific">Fictibacillus enclensis</name>
    <dbReference type="NCBI Taxonomy" id="1017270"/>
    <lineage>
        <taxon>Bacteria</taxon>
        <taxon>Bacillati</taxon>
        <taxon>Bacillota</taxon>
        <taxon>Bacilli</taxon>
        <taxon>Bacillales</taxon>
        <taxon>Fictibacillaceae</taxon>
        <taxon>Fictibacillus</taxon>
    </lineage>
</organism>
<dbReference type="OrthoDB" id="2454247at2"/>
<dbReference type="Proteomes" id="UP000054099">
    <property type="component" value="Unassembled WGS sequence"/>
</dbReference>
<dbReference type="InterPro" id="IPR021321">
    <property type="entry name" value="DUF2922"/>
</dbReference>
<comment type="caution">
    <text evidence="1">The sequence shown here is derived from an EMBL/GenBank/DDBJ whole genome shotgun (WGS) entry which is preliminary data.</text>
</comment>